<dbReference type="Pfam" id="PF06097">
    <property type="entry name" value="DUF945"/>
    <property type="match status" value="1"/>
</dbReference>
<proteinExistence type="predicted"/>
<dbReference type="PATRIC" id="fig|1331206.3.peg.3596"/>
<organism evidence="2 3">
    <name type="scientific">Bordetella holmesii CDC-H585-BH</name>
    <dbReference type="NCBI Taxonomy" id="1331206"/>
    <lineage>
        <taxon>Bacteria</taxon>
        <taxon>Pseudomonadati</taxon>
        <taxon>Pseudomonadota</taxon>
        <taxon>Betaproteobacteria</taxon>
        <taxon>Burkholderiales</taxon>
        <taxon>Alcaligenaceae</taxon>
        <taxon>Bordetella</taxon>
    </lineage>
</organism>
<keyword evidence="1" id="KW-0812">Transmembrane</keyword>
<evidence type="ECO:0000313" key="3">
    <source>
        <dbReference type="Proteomes" id="UP000026682"/>
    </source>
</evidence>
<dbReference type="STRING" id="35814.BBB42_14040"/>
<accession>A0A158M0B8</accession>
<name>A0A158M0B8_9BORD</name>
<evidence type="ECO:0000313" key="2">
    <source>
        <dbReference type="EMBL" id="KAK86603.1"/>
    </source>
</evidence>
<dbReference type="RefSeq" id="WP_005015507.1">
    <property type="nucleotide sequence ID" value="NZ_JFZZ01000148.1"/>
</dbReference>
<dbReference type="Proteomes" id="UP000026682">
    <property type="component" value="Unassembled WGS sequence"/>
</dbReference>
<comment type="caution">
    <text evidence="2">The sequence shown here is derived from an EMBL/GenBank/DDBJ whole genome shotgun (WGS) entry which is preliminary data.</text>
</comment>
<protein>
    <submittedName>
        <fullName evidence="2">PF06097 family protein</fullName>
    </submittedName>
</protein>
<feature type="transmembrane region" description="Helical" evidence="1">
    <location>
        <begin position="5"/>
        <end position="25"/>
    </location>
</feature>
<reference evidence="2 3" key="1">
    <citation type="submission" date="2014-03" db="EMBL/GenBank/DDBJ databases">
        <title>Genome sequence of Bordetella holmseii.</title>
        <authorList>
            <person name="Harvill E."/>
            <person name="Goodfield L.L."/>
            <person name="Ivanov Y."/>
            <person name="Meyer J.A."/>
            <person name="Newth C."/>
            <person name="Cassiday P."/>
            <person name="Tondella M.L."/>
            <person name="Liao P."/>
            <person name="Zimmerman J."/>
            <person name="Meert K."/>
            <person name="Wessel D."/>
            <person name="Berger J."/>
            <person name="Dean J.M."/>
            <person name="Holubkov R."/>
            <person name="Burr J."/>
            <person name="Liu T."/>
            <person name="Brinkac L.M."/>
            <person name="Sanka R."/>
            <person name="Kim M."/>
            <person name="Losada L."/>
        </authorList>
    </citation>
    <scope>NUCLEOTIDE SEQUENCE [LARGE SCALE GENOMIC DNA]</scope>
    <source>
        <strain evidence="2 3">CDC-H585-BH</strain>
    </source>
</reference>
<sequence length="480" mass="51515">MKKGIAIGAGVIVVVVGAWLGGTWYTGERLADESQARLDEVNAYLAATYPGTGLKVEQLAFTRGFFSTEARYGLVAAALPGSPLKPGERLEFDARIDHGPLPAGALAEGHLMPSMAFVHTAMADTEAARPFFTVAKDKNPLVTDVVLNYGGSASVKAEAAALQWSNPQVDFGGARFDGDIGKHLGSIKGHIQAEPTAIFLPRDQQQPATQIMLGHSRMDIDGKTGKYGYQIGTSSVHIDRVELRSQSEAGSWLSENVDYKGVLKEDDRFLNGQVDFSAEKLIFNGAALGSQQLTMTFSRVDGEKLKAVNEVYLRLANEAAEQGRARGEFNSEQAQQLALAAGPLLADNPTLTLEPFSWKNDKGESRLNLAVTLAQPADPQAQGSEFMRELIKKLDARLVLNKPMMTAVGTAVLKLQGKSDEEAARQAARQVNNIAGMALMLNLGKPEGEDIVSTLQYGDGKLNLNGREMPTDAVLGALPH</sequence>
<dbReference type="InterPro" id="IPR010352">
    <property type="entry name" value="DUF945"/>
</dbReference>
<dbReference type="GeneID" id="93119057"/>
<keyword evidence="1" id="KW-0472">Membrane</keyword>
<keyword evidence="1" id="KW-1133">Transmembrane helix</keyword>
<gene>
    <name evidence="2" type="ORF">L497_2188</name>
</gene>
<evidence type="ECO:0000256" key="1">
    <source>
        <dbReference type="SAM" id="Phobius"/>
    </source>
</evidence>
<dbReference type="AlphaFoldDB" id="A0A158M0B8"/>
<dbReference type="EMBL" id="JFZZ01000148">
    <property type="protein sequence ID" value="KAK86603.1"/>
    <property type="molecule type" value="Genomic_DNA"/>
</dbReference>